<sequence>MQTWIANTRRELARDSAGPFSDGRKALLRMVDELGVTPGEVGTLARFVAYETIFGVLYRLDEPDLAEDDVLEVLQEQLPSWLLVEVVGKDLRQTGRVLTGLADPSDEFECRGQDRQLFSLRLRPGRV</sequence>
<comment type="caution">
    <text evidence="1">The sequence shown here is derived from an EMBL/GenBank/DDBJ whole genome shotgun (WGS) entry which is preliminary data.</text>
</comment>
<gene>
    <name evidence="1" type="ORF">Pth03_33150</name>
</gene>
<keyword evidence="2" id="KW-1185">Reference proteome</keyword>
<proteinExistence type="predicted"/>
<accession>A0A8J3V1E7</accession>
<dbReference type="EMBL" id="BOOR01000022">
    <property type="protein sequence ID" value="GII54926.1"/>
    <property type="molecule type" value="Genomic_DNA"/>
</dbReference>
<evidence type="ECO:0000313" key="2">
    <source>
        <dbReference type="Proteomes" id="UP000605992"/>
    </source>
</evidence>
<protein>
    <submittedName>
        <fullName evidence="1">Uncharacterized protein</fullName>
    </submittedName>
</protein>
<name>A0A8J3V1E7_9ACTN</name>
<evidence type="ECO:0000313" key="1">
    <source>
        <dbReference type="EMBL" id="GII54926.1"/>
    </source>
</evidence>
<dbReference type="AlphaFoldDB" id="A0A8J3V1E7"/>
<organism evidence="1 2">
    <name type="scientific">Planotetraspora thailandica</name>
    <dbReference type="NCBI Taxonomy" id="487172"/>
    <lineage>
        <taxon>Bacteria</taxon>
        <taxon>Bacillati</taxon>
        <taxon>Actinomycetota</taxon>
        <taxon>Actinomycetes</taxon>
        <taxon>Streptosporangiales</taxon>
        <taxon>Streptosporangiaceae</taxon>
        <taxon>Planotetraspora</taxon>
    </lineage>
</organism>
<reference evidence="1" key="1">
    <citation type="submission" date="2021-01" db="EMBL/GenBank/DDBJ databases">
        <title>Whole genome shotgun sequence of Planotetraspora thailandica NBRC 104271.</title>
        <authorList>
            <person name="Komaki H."/>
            <person name="Tamura T."/>
        </authorList>
    </citation>
    <scope>NUCLEOTIDE SEQUENCE</scope>
    <source>
        <strain evidence="1">NBRC 104271</strain>
    </source>
</reference>
<dbReference type="Proteomes" id="UP000605992">
    <property type="component" value="Unassembled WGS sequence"/>
</dbReference>